<dbReference type="InterPro" id="IPR016055">
    <property type="entry name" value="A-D-PHexomutase_a/b/a-I/II/III"/>
</dbReference>
<dbReference type="InterPro" id="IPR036900">
    <property type="entry name" value="A-D-PHexomutase_C_sf"/>
</dbReference>
<dbReference type="EMBL" id="LT981265">
    <property type="protein sequence ID" value="SPC34127.1"/>
    <property type="molecule type" value="Genomic_DNA"/>
</dbReference>
<name>A0A2K5AR76_9ARCH</name>
<dbReference type="Pfam" id="PF00408">
    <property type="entry name" value="PGM_PMM_IV"/>
    <property type="match status" value="1"/>
</dbReference>
<dbReference type="InterPro" id="IPR005843">
    <property type="entry name" value="A-D-PHexomutase_C"/>
</dbReference>
<dbReference type="GO" id="GO:0016868">
    <property type="term" value="F:intramolecular phosphotransferase activity"/>
    <property type="evidence" value="ECO:0007669"/>
    <property type="project" value="InterPro"/>
</dbReference>
<dbReference type="GO" id="GO:0005975">
    <property type="term" value="P:carbohydrate metabolic process"/>
    <property type="evidence" value="ECO:0007669"/>
    <property type="project" value="InterPro"/>
</dbReference>
<comment type="cofactor">
    <cofactor evidence="1">
        <name>Mg(2+)</name>
        <dbReference type="ChEBI" id="CHEBI:18420"/>
    </cofactor>
</comment>
<dbReference type="AlphaFoldDB" id="A0A2K5AR76"/>
<dbReference type="PROSITE" id="PS00710">
    <property type="entry name" value="PGM_PMM"/>
    <property type="match status" value="1"/>
</dbReference>
<feature type="domain" description="Alpha-D-phosphohexomutase alpha/beta/alpha" evidence="11">
    <location>
        <begin position="242"/>
        <end position="336"/>
    </location>
</feature>
<feature type="domain" description="Alpha-D-phosphohexomutase C-terminal" evidence="8">
    <location>
        <begin position="385"/>
        <end position="418"/>
    </location>
</feature>
<dbReference type="GO" id="GO:0000287">
    <property type="term" value="F:magnesium ion binding"/>
    <property type="evidence" value="ECO:0007669"/>
    <property type="project" value="InterPro"/>
</dbReference>
<keyword evidence="4 7" id="KW-0479">Metal-binding</keyword>
<sequence>MGLKVSISGVRGLFPEDLTLEHVMNFTRVFSSMLSDRCALAMDTRISSKSIASVASAVLREHGIDVYNLGIAPTPVLVRESNASRVGAGIMVTASHNPLEWNGLKFALNGREVPADLLLKSSNSSKKSKSISRIGVEYWSSSEASSIYLDDLFRFLELDGYDAEGATVAVDTAHGAGRAYILEILARLGFRAVVMDSMAVDPTGSDLAHLYTAVSNGCRLGIALDMDGDRAVVLTGQRYKPDDTLLICLAKAVEMGCRSIAVSIDTSNAVRDLARAMNCKLLYSKVGEANVVDTMLKNGCGAGGEGSSAGFIMAGFNLCRDGLLASALSLSMLDRLDEVMEYSKRYSVRRGKVDAKGIKHDRISDLLLSRHDYSESITMDGIKLVLDESTWVLVRPSNTEDVVRLSVESDSTDRCNELYRMYEQMIKDAG</sequence>
<dbReference type="KEGG" id="ncv:NCAV_0950"/>
<dbReference type="InterPro" id="IPR016066">
    <property type="entry name" value="A-D-PHexomutase_CS"/>
</dbReference>
<dbReference type="SUPFAM" id="SSF55957">
    <property type="entry name" value="Phosphoglucomutase, C-terminal domain"/>
    <property type="match status" value="1"/>
</dbReference>
<feature type="domain" description="Alpha-D-phosphohexomutase alpha/beta/alpha" evidence="9">
    <location>
        <begin position="8"/>
        <end position="115"/>
    </location>
</feature>
<dbReference type="Pfam" id="PF02880">
    <property type="entry name" value="PGM_PMM_III"/>
    <property type="match status" value="1"/>
</dbReference>
<dbReference type="InterPro" id="IPR005845">
    <property type="entry name" value="A-D-PHexomutase_a/b/a-II"/>
</dbReference>
<evidence type="ECO:0000256" key="4">
    <source>
        <dbReference type="ARBA" id="ARBA00022723"/>
    </source>
</evidence>
<dbReference type="PRINTS" id="PR00509">
    <property type="entry name" value="PGMPMM"/>
</dbReference>
<dbReference type="SUPFAM" id="SSF53738">
    <property type="entry name" value="Phosphoglucomutase, first 3 domains"/>
    <property type="match status" value="3"/>
</dbReference>
<dbReference type="GeneID" id="41594995"/>
<dbReference type="PANTHER" id="PTHR43771">
    <property type="entry name" value="PHOSPHOMANNOMUTASE"/>
    <property type="match status" value="1"/>
</dbReference>
<organism evidence="12 13">
    <name type="scientific">Candidatus Nitrosocaldus cavascurensis</name>
    <dbReference type="NCBI Taxonomy" id="2058097"/>
    <lineage>
        <taxon>Archaea</taxon>
        <taxon>Nitrososphaerota</taxon>
        <taxon>Nitrososphaeria</taxon>
        <taxon>Candidatus Nitrosocaldales</taxon>
        <taxon>Candidatus Nitrosocaldaceae</taxon>
        <taxon>Candidatus Nitrosocaldus</taxon>
    </lineage>
</organism>
<evidence type="ECO:0000259" key="11">
    <source>
        <dbReference type="Pfam" id="PF02880"/>
    </source>
</evidence>
<dbReference type="InterPro" id="IPR005844">
    <property type="entry name" value="A-D-PHexomutase_a/b/a-I"/>
</dbReference>
<dbReference type="Proteomes" id="UP000236248">
    <property type="component" value="Chromosome NCAV"/>
</dbReference>
<evidence type="ECO:0000256" key="6">
    <source>
        <dbReference type="ARBA" id="ARBA00023235"/>
    </source>
</evidence>
<dbReference type="Pfam" id="PF02879">
    <property type="entry name" value="PGM_PMM_II"/>
    <property type="match status" value="1"/>
</dbReference>
<evidence type="ECO:0000259" key="8">
    <source>
        <dbReference type="Pfam" id="PF00408"/>
    </source>
</evidence>
<protein>
    <submittedName>
        <fullName evidence="12">Phosphoglucomutase/phosphomannomutase subunit alpha/beta</fullName>
    </submittedName>
</protein>
<evidence type="ECO:0000259" key="10">
    <source>
        <dbReference type="Pfam" id="PF02879"/>
    </source>
</evidence>
<gene>
    <name evidence="12" type="ORF">NCAV_0950</name>
</gene>
<keyword evidence="5 7" id="KW-0460">Magnesium</keyword>
<dbReference type="RefSeq" id="WP_158648719.1">
    <property type="nucleotide sequence ID" value="NZ_LT981265.1"/>
</dbReference>
<evidence type="ECO:0000256" key="1">
    <source>
        <dbReference type="ARBA" id="ARBA00001946"/>
    </source>
</evidence>
<feature type="domain" description="Alpha-D-phosphohexomutase alpha/beta/alpha" evidence="10">
    <location>
        <begin position="161"/>
        <end position="236"/>
    </location>
</feature>
<dbReference type="PANTHER" id="PTHR43771:SF1">
    <property type="entry name" value="PHOSPHOMANNOMUTASE"/>
    <property type="match status" value="1"/>
</dbReference>
<keyword evidence="3" id="KW-0597">Phosphoprotein</keyword>
<evidence type="ECO:0000313" key="13">
    <source>
        <dbReference type="Proteomes" id="UP000236248"/>
    </source>
</evidence>
<dbReference type="InterPro" id="IPR005846">
    <property type="entry name" value="A-D-PHexomutase_a/b/a-III"/>
</dbReference>
<keyword evidence="13" id="KW-1185">Reference proteome</keyword>
<dbReference type="Gene3D" id="3.40.120.10">
    <property type="entry name" value="Alpha-D-Glucose-1,6-Bisphosphate, subunit A, domain 3"/>
    <property type="match status" value="3"/>
</dbReference>
<evidence type="ECO:0000256" key="3">
    <source>
        <dbReference type="ARBA" id="ARBA00022553"/>
    </source>
</evidence>
<evidence type="ECO:0000256" key="5">
    <source>
        <dbReference type="ARBA" id="ARBA00022842"/>
    </source>
</evidence>
<evidence type="ECO:0000313" key="12">
    <source>
        <dbReference type="EMBL" id="SPC34127.1"/>
    </source>
</evidence>
<evidence type="ECO:0000256" key="2">
    <source>
        <dbReference type="ARBA" id="ARBA00010231"/>
    </source>
</evidence>
<dbReference type="InterPro" id="IPR005841">
    <property type="entry name" value="Alpha-D-phosphohexomutase_SF"/>
</dbReference>
<dbReference type="Pfam" id="PF02878">
    <property type="entry name" value="PGM_PMM_I"/>
    <property type="match status" value="1"/>
</dbReference>
<reference evidence="13" key="1">
    <citation type="submission" date="2018-01" db="EMBL/GenBank/DDBJ databases">
        <authorList>
            <person name="Kerou L M."/>
        </authorList>
    </citation>
    <scope>NUCLEOTIDE SEQUENCE [LARGE SCALE GENOMIC DNA]</scope>
    <source>
        <strain evidence="13">SCU2</strain>
    </source>
</reference>
<comment type="similarity">
    <text evidence="2 7">Belongs to the phosphohexose mutase family.</text>
</comment>
<keyword evidence="6" id="KW-0413">Isomerase</keyword>
<proteinExistence type="inferred from homology"/>
<evidence type="ECO:0000256" key="7">
    <source>
        <dbReference type="RuleBase" id="RU004326"/>
    </source>
</evidence>
<dbReference type="Gene3D" id="3.30.310.50">
    <property type="entry name" value="Alpha-D-phosphohexomutase, C-terminal domain"/>
    <property type="match status" value="1"/>
</dbReference>
<evidence type="ECO:0000259" key="9">
    <source>
        <dbReference type="Pfam" id="PF02878"/>
    </source>
</evidence>
<accession>A0A2K5AR76</accession>